<dbReference type="Gene3D" id="1.20.120.10">
    <property type="entry name" value="Cytochrome c/b562"/>
    <property type="match status" value="1"/>
</dbReference>
<dbReference type="GO" id="GO:0005506">
    <property type="term" value="F:iron ion binding"/>
    <property type="evidence" value="ECO:0007669"/>
    <property type="project" value="InterPro"/>
</dbReference>
<evidence type="ECO:0000313" key="2">
    <source>
        <dbReference type="EMBL" id="TNB46076.1"/>
    </source>
</evidence>
<dbReference type="Pfam" id="PF01322">
    <property type="entry name" value="Cytochrom_C_2"/>
    <property type="match status" value="1"/>
</dbReference>
<organism evidence="2 3">
    <name type="scientific">Martelella lutilitoris</name>
    <dbReference type="NCBI Taxonomy" id="2583532"/>
    <lineage>
        <taxon>Bacteria</taxon>
        <taxon>Pseudomonadati</taxon>
        <taxon>Pseudomonadota</taxon>
        <taxon>Alphaproteobacteria</taxon>
        <taxon>Hyphomicrobiales</taxon>
        <taxon>Aurantimonadaceae</taxon>
        <taxon>Martelella</taxon>
    </lineage>
</organism>
<dbReference type="PROSITE" id="PS51009">
    <property type="entry name" value="CYTCII"/>
    <property type="match status" value="1"/>
</dbReference>
<dbReference type="InterPro" id="IPR002321">
    <property type="entry name" value="Cyt_c_II"/>
</dbReference>
<dbReference type="OrthoDB" id="8115790at2"/>
<evidence type="ECO:0000256" key="1">
    <source>
        <dbReference type="SAM" id="SignalP"/>
    </source>
</evidence>
<name>A0A5C4JKP1_9HYPH</name>
<keyword evidence="1" id="KW-0732">Signal</keyword>
<reference evidence="2 3" key="1">
    <citation type="submission" date="2019-05" db="EMBL/GenBank/DDBJ databases">
        <authorList>
            <person name="Lee S.D."/>
        </authorList>
    </citation>
    <scope>NUCLEOTIDE SEQUENCE [LARGE SCALE GENOMIC DNA]</scope>
    <source>
        <strain evidence="2 3">GH2-6</strain>
    </source>
</reference>
<evidence type="ECO:0000313" key="3">
    <source>
        <dbReference type="Proteomes" id="UP000307874"/>
    </source>
</evidence>
<reference evidence="2 3" key="2">
    <citation type="submission" date="2019-06" db="EMBL/GenBank/DDBJ databases">
        <title>Martelella lutilitoris sp. nov., isolated from a tidal mudflat.</title>
        <authorList>
            <person name="Kim Y.-J."/>
        </authorList>
    </citation>
    <scope>NUCLEOTIDE SEQUENCE [LARGE SCALE GENOMIC DNA]</scope>
    <source>
        <strain evidence="2 3">GH2-6</strain>
    </source>
</reference>
<dbReference type="GO" id="GO:0022900">
    <property type="term" value="P:electron transport chain"/>
    <property type="evidence" value="ECO:0007669"/>
    <property type="project" value="InterPro"/>
</dbReference>
<keyword evidence="3" id="KW-1185">Reference proteome</keyword>
<dbReference type="InterPro" id="IPR010980">
    <property type="entry name" value="Cyt_c/b562"/>
</dbReference>
<dbReference type="GO" id="GO:0009055">
    <property type="term" value="F:electron transfer activity"/>
    <property type="evidence" value="ECO:0007669"/>
    <property type="project" value="InterPro"/>
</dbReference>
<proteinExistence type="predicted"/>
<dbReference type="GO" id="GO:0020037">
    <property type="term" value="F:heme binding"/>
    <property type="evidence" value="ECO:0007669"/>
    <property type="project" value="InterPro"/>
</dbReference>
<comment type="caution">
    <text evidence="2">The sequence shown here is derived from an EMBL/GenBank/DDBJ whole genome shotgun (WGS) entry which is preliminary data.</text>
</comment>
<accession>A0A5C4JKP1</accession>
<feature type="chain" id="PRO_5022660634" evidence="1">
    <location>
        <begin position="24"/>
        <end position="210"/>
    </location>
</feature>
<feature type="signal peptide" evidence="1">
    <location>
        <begin position="1"/>
        <end position="23"/>
    </location>
</feature>
<sequence>MKKQTILAGCVLATSGLATLALAHGGATGIVKERMDGMMAMSEAIKSLSAMMRGDTEYDANAVRESADVIKSHAGEALTALFPEGSVSDVSEAKSDIWSEWETFSAYANRLDVYAEGLAAAADNGLMHEDRPSVTGGQSDMMGSSDNMMGGSTTMGASMMGSGMGGNGMMGDAATMMDTDQLAQMPADGVFNMLTQTCSACHTQFRAEKN</sequence>
<dbReference type="AlphaFoldDB" id="A0A5C4JKP1"/>
<dbReference type="EMBL" id="VCLB01000013">
    <property type="protein sequence ID" value="TNB46076.1"/>
    <property type="molecule type" value="Genomic_DNA"/>
</dbReference>
<gene>
    <name evidence="2" type="ORF">FF124_20030</name>
</gene>
<protein>
    <submittedName>
        <fullName evidence="2">Cytochrome c</fullName>
    </submittedName>
</protein>
<dbReference type="Proteomes" id="UP000307874">
    <property type="component" value="Unassembled WGS sequence"/>
</dbReference>
<dbReference type="RefSeq" id="WP_138750256.1">
    <property type="nucleotide sequence ID" value="NZ_VCLB01000013.1"/>
</dbReference>
<dbReference type="SUPFAM" id="SSF47175">
    <property type="entry name" value="Cytochromes"/>
    <property type="match status" value="1"/>
</dbReference>